<evidence type="ECO:0000313" key="2">
    <source>
        <dbReference type="EMBL" id="KYH34028.1"/>
    </source>
</evidence>
<keyword evidence="1" id="KW-0812">Transmembrane</keyword>
<evidence type="ECO:0000313" key="3">
    <source>
        <dbReference type="Proteomes" id="UP000075531"/>
    </source>
</evidence>
<dbReference type="AlphaFoldDB" id="A0A151B2A2"/>
<name>A0A151B2A2_9CLOT</name>
<proteinExistence type="predicted"/>
<dbReference type="Proteomes" id="UP000075531">
    <property type="component" value="Unassembled WGS sequence"/>
</dbReference>
<gene>
    <name evidence="2" type="ORF">CLTEP_20290</name>
</gene>
<dbReference type="EMBL" id="LTBA01000028">
    <property type="protein sequence ID" value="KYH34028.1"/>
    <property type="molecule type" value="Genomic_DNA"/>
</dbReference>
<sequence>MVLYKNDEETREEASIEEKISIKSLIEFIFHTLFKSLGIPITIKSLLKIALGYDLIDSHMFTKVIILSIIIGIVYVGIILICPPIGYNTTIRKVEVLRGINDNDRAIKTINRILERKKLSCDHEADLRYILAYMYVVRDNLVLAENEVYKVLNLPLDRKSRINMFLKIGTYIYGAIDIDKAISYLNDALNSGYDVLKKTDFFSKKDKLREINVIMLIDKYLYVYGEEKAKEIFEKLVENRCCKNYKSVREMFEDTPGVQNMV</sequence>
<dbReference type="STRING" id="1121338.CLTEP_20290"/>
<evidence type="ECO:0000256" key="1">
    <source>
        <dbReference type="SAM" id="Phobius"/>
    </source>
</evidence>
<dbReference type="PATRIC" id="fig|1121338.3.peg.2113"/>
<accession>A0A151B2A2</accession>
<keyword evidence="1" id="KW-0472">Membrane</keyword>
<comment type="caution">
    <text evidence="2">The sequence shown here is derived from an EMBL/GenBank/DDBJ whole genome shotgun (WGS) entry which is preliminary data.</text>
</comment>
<feature type="transmembrane region" description="Helical" evidence="1">
    <location>
        <begin position="64"/>
        <end position="87"/>
    </location>
</feature>
<reference evidence="2 3" key="1">
    <citation type="submission" date="2016-02" db="EMBL/GenBank/DDBJ databases">
        <title>Genome sequence of Clostridium tepidiprofundi DSM 19306.</title>
        <authorList>
            <person name="Poehlein A."/>
            <person name="Daniel R."/>
        </authorList>
    </citation>
    <scope>NUCLEOTIDE SEQUENCE [LARGE SCALE GENOMIC DNA]</scope>
    <source>
        <strain evidence="2 3">DSM 19306</strain>
    </source>
</reference>
<keyword evidence="3" id="KW-1185">Reference proteome</keyword>
<protein>
    <recommendedName>
        <fullName evidence="4">Tetratricopeptide repeat protein</fullName>
    </recommendedName>
</protein>
<organism evidence="2 3">
    <name type="scientific">Clostridium tepidiprofundi DSM 19306</name>
    <dbReference type="NCBI Taxonomy" id="1121338"/>
    <lineage>
        <taxon>Bacteria</taxon>
        <taxon>Bacillati</taxon>
        <taxon>Bacillota</taxon>
        <taxon>Clostridia</taxon>
        <taxon>Eubacteriales</taxon>
        <taxon>Clostridiaceae</taxon>
        <taxon>Clostridium</taxon>
    </lineage>
</organism>
<keyword evidence="1" id="KW-1133">Transmembrane helix</keyword>
<evidence type="ECO:0008006" key="4">
    <source>
        <dbReference type="Google" id="ProtNLM"/>
    </source>
</evidence>